<dbReference type="Proteomes" id="UP000294257">
    <property type="component" value="Unassembled WGS sequence"/>
</dbReference>
<dbReference type="SUPFAM" id="SSF53850">
    <property type="entry name" value="Periplasmic binding protein-like II"/>
    <property type="match status" value="1"/>
</dbReference>
<accession>A0A4Q7KMA4</accession>
<evidence type="ECO:0000256" key="1">
    <source>
        <dbReference type="ARBA" id="ARBA00022729"/>
    </source>
</evidence>
<dbReference type="OrthoDB" id="4633994at2"/>
<dbReference type="PROSITE" id="PS51257">
    <property type="entry name" value="PROKAR_LIPOPROTEIN"/>
    <property type="match status" value="1"/>
</dbReference>
<proteinExistence type="predicted"/>
<dbReference type="SMART" id="SM00079">
    <property type="entry name" value="PBPe"/>
    <property type="match status" value="1"/>
</dbReference>
<dbReference type="SMART" id="SM00062">
    <property type="entry name" value="PBPb"/>
    <property type="match status" value="1"/>
</dbReference>
<dbReference type="AlphaFoldDB" id="A0A4Q7KMA4"/>
<dbReference type="InterPro" id="IPR001320">
    <property type="entry name" value="Iontro_rcpt_C"/>
</dbReference>
<dbReference type="EMBL" id="SGWQ01000005">
    <property type="protein sequence ID" value="RZS37808.1"/>
    <property type="molecule type" value="Genomic_DNA"/>
</dbReference>
<sequence length="326" mass="34337">MSRRPRRTAAYLISTFAVAALTATACGGTTEKPSDQPQGQSCTPGEVSNVPDPKPLDVNPAADQALGAKVPANIKSKGTLTVATDASYAPNEYMVEGTGEIIGMDIDIMRAVAKTLGLQVKFENAKFDGILAGVQAGRYDLAISSFTDTKEREQVVDFVTYFNAGTGLMVRKCNPKGIKTIEDLCGKSVGAQQGVIQIDQLTKEDAEDSVVKKCKDAGKPPPNAQGYPQQTDVNNALQANRLDAYLADGPVVDFALKKTGAAFERVGSDIGAAPYGIPIPKTSGTLKEAVNGAIQKMITDGSYRKILDNWGTTSGAVTESKINGAK</sequence>
<feature type="region of interest" description="Disordered" evidence="2">
    <location>
        <begin position="28"/>
        <end position="52"/>
    </location>
</feature>
<feature type="domain" description="Ionotropic glutamate receptor C-terminal" evidence="5">
    <location>
        <begin position="79"/>
        <end position="313"/>
    </location>
</feature>
<organism evidence="6 7">
    <name type="scientific">Herbihabitans rhizosphaerae</name>
    <dbReference type="NCBI Taxonomy" id="1872711"/>
    <lineage>
        <taxon>Bacteria</taxon>
        <taxon>Bacillati</taxon>
        <taxon>Actinomycetota</taxon>
        <taxon>Actinomycetes</taxon>
        <taxon>Pseudonocardiales</taxon>
        <taxon>Pseudonocardiaceae</taxon>
        <taxon>Herbihabitans</taxon>
    </lineage>
</organism>
<evidence type="ECO:0000256" key="3">
    <source>
        <dbReference type="SAM" id="SignalP"/>
    </source>
</evidence>
<feature type="chain" id="PRO_5020981580" evidence="3">
    <location>
        <begin position="26"/>
        <end position="326"/>
    </location>
</feature>
<dbReference type="Pfam" id="PF00497">
    <property type="entry name" value="SBP_bac_3"/>
    <property type="match status" value="1"/>
</dbReference>
<evidence type="ECO:0000259" key="5">
    <source>
        <dbReference type="SMART" id="SM00079"/>
    </source>
</evidence>
<gene>
    <name evidence="6" type="ORF">EV193_105367</name>
</gene>
<dbReference type="Gene3D" id="3.40.190.10">
    <property type="entry name" value="Periplasmic binding protein-like II"/>
    <property type="match status" value="2"/>
</dbReference>
<keyword evidence="7" id="KW-1185">Reference proteome</keyword>
<dbReference type="GO" id="GO:0015276">
    <property type="term" value="F:ligand-gated monoatomic ion channel activity"/>
    <property type="evidence" value="ECO:0007669"/>
    <property type="project" value="InterPro"/>
</dbReference>
<evidence type="ECO:0000259" key="4">
    <source>
        <dbReference type="SMART" id="SM00062"/>
    </source>
</evidence>
<dbReference type="CDD" id="cd01004">
    <property type="entry name" value="PBP2_MidA_like"/>
    <property type="match status" value="1"/>
</dbReference>
<protein>
    <submittedName>
        <fullName evidence="6">Polar amino acid transport system substrate-binding protein</fullName>
    </submittedName>
</protein>
<name>A0A4Q7KMA4_9PSEU</name>
<reference evidence="6 7" key="1">
    <citation type="submission" date="2019-02" db="EMBL/GenBank/DDBJ databases">
        <title>Genomic Encyclopedia of Type Strains, Phase IV (KMG-IV): sequencing the most valuable type-strain genomes for metagenomic binning, comparative biology and taxonomic classification.</title>
        <authorList>
            <person name="Goeker M."/>
        </authorList>
    </citation>
    <scope>NUCLEOTIDE SEQUENCE [LARGE SCALE GENOMIC DNA]</scope>
    <source>
        <strain evidence="6 7">DSM 101727</strain>
    </source>
</reference>
<dbReference type="PANTHER" id="PTHR35936:SF17">
    <property type="entry name" value="ARGININE-BINDING EXTRACELLULAR PROTEIN ARTP"/>
    <property type="match status" value="1"/>
</dbReference>
<comment type="caution">
    <text evidence="6">The sequence shown here is derived from an EMBL/GenBank/DDBJ whole genome shotgun (WGS) entry which is preliminary data.</text>
</comment>
<keyword evidence="1 3" id="KW-0732">Signal</keyword>
<feature type="domain" description="Solute-binding protein family 3/N-terminal" evidence="4">
    <location>
        <begin position="79"/>
        <end position="314"/>
    </location>
</feature>
<evidence type="ECO:0000313" key="6">
    <source>
        <dbReference type="EMBL" id="RZS37808.1"/>
    </source>
</evidence>
<evidence type="ECO:0000256" key="2">
    <source>
        <dbReference type="SAM" id="MobiDB-lite"/>
    </source>
</evidence>
<dbReference type="GO" id="GO:0016020">
    <property type="term" value="C:membrane"/>
    <property type="evidence" value="ECO:0007669"/>
    <property type="project" value="InterPro"/>
</dbReference>
<dbReference type="RefSeq" id="WP_130345242.1">
    <property type="nucleotide sequence ID" value="NZ_SGWQ01000005.1"/>
</dbReference>
<feature type="signal peptide" evidence="3">
    <location>
        <begin position="1"/>
        <end position="25"/>
    </location>
</feature>
<dbReference type="InterPro" id="IPR001638">
    <property type="entry name" value="Solute-binding_3/MltF_N"/>
</dbReference>
<dbReference type="PANTHER" id="PTHR35936">
    <property type="entry name" value="MEMBRANE-BOUND LYTIC MUREIN TRANSGLYCOSYLASE F"/>
    <property type="match status" value="1"/>
</dbReference>
<evidence type="ECO:0000313" key="7">
    <source>
        <dbReference type="Proteomes" id="UP000294257"/>
    </source>
</evidence>